<name>A0A5N6KV10_9ROSI</name>
<reference evidence="2 3" key="1">
    <citation type="submission" date="2019-06" db="EMBL/GenBank/DDBJ databases">
        <title>A chromosomal-level reference genome of Carpinus fangiana (Coryloideae, Betulaceae).</title>
        <authorList>
            <person name="Yang X."/>
            <person name="Wang Z."/>
            <person name="Zhang L."/>
            <person name="Hao G."/>
            <person name="Liu J."/>
            <person name="Yang Y."/>
        </authorList>
    </citation>
    <scope>NUCLEOTIDE SEQUENCE [LARGE SCALE GENOMIC DNA]</scope>
    <source>
        <strain evidence="2">Cfa_2016G</strain>
        <tissue evidence="2">Leaf</tissue>
    </source>
</reference>
<dbReference type="OrthoDB" id="5086080at2759"/>
<gene>
    <name evidence="2" type="ORF">FH972_023219</name>
</gene>
<feature type="region of interest" description="Disordered" evidence="1">
    <location>
        <begin position="14"/>
        <end position="40"/>
    </location>
</feature>
<evidence type="ECO:0008006" key="4">
    <source>
        <dbReference type="Google" id="ProtNLM"/>
    </source>
</evidence>
<feature type="compositionally biased region" description="Polar residues" evidence="1">
    <location>
        <begin position="177"/>
        <end position="186"/>
    </location>
</feature>
<dbReference type="Pfam" id="PF11905">
    <property type="entry name" value="DUF3425"/>
    <property type="match status" value="1"/>
</dbReference>
<evidence type="ECO:0000313" key="3">
    <source>
        <dbReference type="Proteomes" id="UP000327013"/>
    </source>
</evidence>
<feature type="compositionally biased region" description="Low complexity" evidence="1">
    <location>
        <begin position="84"/>
        <end position="94"/>
    </location>
</feature>
<evidence type="ECO:0000313" key="2">
    <source>
        <dbReference type="EMBL" id="KAB8346173.1"/>
    </source>
</evidence>
<proteinExistence type="predicted"/>
<sequence length="536" mass="59614">MSHMKDAISHLREFAVSRGRPTKWQMGNQAPSPGSMVHGGPGVSTGLSPWGKELHTPLLLADCGVPLFTCTRRPGRSTAEQSINNARPARAANPEMGSQSPPRSADDPQPWASGRVLTSQQRERKRLVDRNARRSQKQKFLERIGQLEARVLQLESGKGDSDAVAPPPKPPEGGSYGFNQTLNQSLAGAPSFVESSSPFYPGGGHDIGHPMTDPSQPNFSLQQQLVYPAPPSFDANHQHYPHDASIPDPTCIPAVQALTSELASISPLPSNLRQGGRDVTNTLNSLVYYVRNLAPESVCFDDDCNQDFLVRHVLQGWEQATSRYQQICPLWLVLRLVDLWLFKNSPVIERIAMLRMLHRMYLFEISSRSGTREPLPLWYKPQASQQLIKHDAVVDHMAWPRLRQRLTVQENNTLTNRFWSLFARNFRFAWRYDMFDALQLSRPGGLYGISGVFETSLHDISSWRMEPEFLAAFPHLADDVVPTQYMPLNRQLNPGSGQQGGVGLIAPRFGRRGDLAPISQASVSPSTATMEMPSSG</sequence>
<dbReference type="Proteomes" id="UP000327013">
    <property type="component" value="Unassembled WGS sequence"/>
</dbReference>
<feature type="region of interest" description="Disordered" evidence="1">
    <location>
        <begin position="73"/>
        <end position="139"/>
    </location>
</feature>
<comment type="caution">
    <text evidence="2">The sequence shown here is derived from an EMBL/GenBank/DDBJ whole genome shotgun (WGS) entry which is preliminary data.</text>
</comment>
<feature type="region of interest" description="Disordered" evidence="1">
    <location>
        <begin position="155"/>
        <end position="218"/>
    </location>
</feature>
<keyword evidence="3" id="KW-1185">Reference proteome</keyword>
<dbReference type="PANTHER" id="PTHR37012">
    <property type="entry name" value="B-ZIP TRANSCRIPTION FACTOR (EUROFUNG)-RELATED"/>
    <property type="match status" value="1"/>
</dbReference>
<dbReference type="EMBL" id="VIBQ01000013">
    <property type="protein sequence ID" value="KAB8346173.1"/>
    <property type="molecule type" value="Genomic_DNA"/>
</dbReference>
<dbReference type="AlphaFoldDB" id="A0A5N6KV10"/>
<organism evidence="2 3">
    <name type="scientific">Carpinus fangiana</name>
    <dbReference type="NCBI Taxonomy" id="176857"/>
    <lineage>
        <taxon>Eukaryota</taxon>
        <taxon>Viridiplantae</taxon>
        <taxon>Streptophyta</taxon>
        <taxon>Embryophyta</taxon>
        <taxon>Tracheophyta</taxon>
        <taxon>Spermatophyta</taxon>
        <taxon>Magnoliopsida</taxon>
        <taxon>eudicotyledons</taxon>
        <taxon>Gunneridae</taxon>
        <taxon>Pentapetalae</taxon>
        <taxon>rosids</taxon>
        <taxon>fabids</taxon>
        <taxon>Fagales</taxon>
        <taxon>Betulaceae</taxon>
        <taxon>Carpinus</taxon>
    </lineage>
</organism>
<dbReference type="InterPro" id="IPR021833">
    <property type="entry name" value="DUF3425"/>
</dbReference>
<dbReference type="PANTHER" id="PTHR37012:SF7">
    <property type="entry name" value="B-ZIP TRANSCRIPTION FACTOR (EUROFUNG)-RELATED"/>
    <property type="match status" value="1"/>
</dbReference>
<protein>
    <recommendedName>
        <fullName evidence="4">BZIP domain-containing protein</fullName>
    </recommendedName>
</protein>
<evidence type="ECO:0000256" key="1">
    <source>
        <dbReference type="SAM" id="MobiDB-lite"/>
    </source>
</evidence>
<accession>A0A5N6KV10</accession>